<dbReference type="InterPro" id="IPR001387">
    <property type="entry name" value="Cro/C1-type_HTH"/>
</dbReference>
<dbReference type="EMBL" id="JABFCN010000005">
    <property type="protein sequence ID" value="NNU35675.1"/>
    <property type="molecule type" value="Genomic_DNA"/>
</dbReference>
<sequence length="109" mass="11870">MKRAGITMTPDSEALLEIGRLLKKARQASAMTQEQVADLAGISRPRYRDIETGVAAARATTLMNVARALGLEMMMIPQAMVPAVEALLRPHDDDDLPAFISRPDDNDHG</sequence>
<gene>
    <name evidence="2" type="ORF">G9X64_04015</name>
</gene>
<protein>
    <submittedName>
        <fullName evidence="2">Helix-turn-helix transcriptional regulator</fullName>
    </submittedName>
</protein>
<reference evidence="2 3" key="1">
    <citation type="submission" date="2020-02" db="EMBL/GenBank/DDBJ databases">
        <authorList>
            <person name="Sun Q."/>
        </authorList>
    </citation>
    <scope>NUCLEOTIDE SEQUENCE [LARGE SCALE GENOMIC DNA]</scope>
    <source>
        <strain evidence="2 3">CCBAU 03386</strain>
    </source>
</reference>
<dbReference type="Pfam" id="PF01381">
    <property type="entry name" value="HTH_3"/>
    <property type="match status" value="1"/>
</dbReference>
<dbReference type="GO" id="GO:0003677">
    <property type="term" value="F:DNA binding"/>
    <property type="evidence" value="ECO:0007669"/>
    <property type="project" value="InterPro"/>
</dbReference>
<dbReference type="CDD" id="cd00093">
    <property type="entry name" value="HTH_XRE"/>
    <property type="match status" value="1"/>
</dbReference>
<dbReference type="SMART" id="SM00530">
    <property type="entry name" value="HTH_XRE"/>
    <property type="match status" value="1"/>
</dbReference>
<dbReference type="AlphaFoldDB" id="A0A7Y3S2Z2"/>
<dbReference type="PROSITE" id="PS50943">
    <property type="entry name" value="HTH_CROC1"/>
    <property type="match status" value="1"/>
</dbReference>
<dbReference type="Proteomes" id="UP000519972">
    <property type="component" value="Unassembled WGS sequence"/>
</dbReference>
<dbReference type="SUPFAM" id="SSF47413">
    <property type="entry name" value="lambda repressor-like DNA-binding domains"/>
    <property type="match status" value="1"/>
</dbReference>
<comment type="caution">
    <text evidence="2">The sequence shown here is derived from an EMBL/GenBank/DDBJ whole genome shotgun (WGS) entry which is preliminary data.</text>
</comment>
<dbReference type="Gene3D" id="1.10.260.40">
    <property type="entry name" value="lambda repressor-like DNA-binding domains"/>
    <property type="match status" value="1"/>
</dbReference>
<feature type="domain" description="HTH cro/C1-type" evidence="1">
    <location>
        <begin position="22"/>
        <end position="76"/>
    </location>
</feature>
<proteinExistence type="predicted"/>
<evidence type="ECO:0000313" key="2">
    <source>
        <dbReference type="EMBL" id="NNU35675.1"/>
    </source>
</evidence>
<dbReference type="InterPro" id="IPR010982">
    <property type="entry name" value="Lambda_DNA-bd_dom_sf"/>
</dbReference>
<organism evidence="2 3">
    <name type="scientific">Rhizobium sophorae</name>
    <dbReference type="NCBI Taxonomy" id="1535242"/>
    <lineage>
        <taxon>Bacteria</taxon>
        <taxon>Pseudomonadati</taxon>
        <taxon>Pseudomonadota</taxon>
        <taxon>Alphaproteobacteria</taxon>
        <taxon>Hyphomicrobiales</taxon>
        <taxon>Rhizobiaceae</taxon>
        <taxon>Rhizobium/Agrobacterium group</taxon>
        <taxon>Rhizobium</taxon>
    </lineage>
</organism>
<keyword evidence="3" id="KW-1185">Reference proteome</keyword>
<evidence type="ECO:0000259" key="1">
    <source>
        <dbReference type="PROSITE" id="PS50943"/>
    </source>
</evidence>
<evidence type="ECO:0000313" key="3">
    <source>
        <dbReference type="Proteomes" id="UP000519972"/>
    </source>
</evidence>
<name>A0A7Y3S2Z2_9HYPH</name>
<accession>A0A7Y3S2Z2</accession>